<proteinExistence type="predicted"/>
<accession>A0A0A9HIF1</accession>
<reference evidence="1" key="1">
    <citation type="submission" date="2014-09" db="EMBL/GenBank/DDBJ databases">
        <authorList>
            <person name="Magalhaes I.L.F."/>
            <person name="Oliveira U."/>
            <person name="Santos F.R."/>
            <person name="Vidigal T.H.D.A."/>
            <person name="Brescovit A.D."/>
            <person name="Santos A.J."/>
        </authorList>
    </citation>
    <scope>NUCLEOTIDE SEQUENCE</scope>
    <source>
        <tissue evidence="1">Shoot tissue taken approximately 20 cm above the soil surface</tissue>
    </source>
</reference>
<sequence>MKTSRRKDEFSQVPTLKCVHHKMGASAEKCQNPRNDVEHI</sequence>
<reference evidence="1" key="2">
    <citation type="journal article" date="2015" name="Data Brief">
        <title>Shoot transcriptome of the giant reed, Arundo donax.</title>
        <authorList>
            <person name="Barrero R.A."/>
            <person name="Guerrero F.D."/>
            <person name="Moolhuijzen P."/>
            <person name="Goolsby J.A."/>
            <person name="Tidwell J."/>
            <person name="Bellgard S.E."/>
            <person name="Bellgard M.I."/>
        </authorList>
    </citation>
    <scope>NUCLEOTIDE SEQUENCE</scope>
    <source>
        <tissue evidence="1">Shoot tissue taken approximately 20 cm above the soil surface</tissue>
    </source>
</reference>
<dbReference type="AlphaFoldDB" id="A0A0A9HIF1"/>
<protein>
    <submittedName>
        <fullName evidence="1">Uncharacterized protein</fullName>
    </submittedName>
</protein>
<evidence type="ECO:0000313" key="1">
    <source>
        <dbReference type="EMBL" id="JAE32668.1"/>
    </source>
</evidence>
<name>A0A0A9HIF1_ARUDO</name>
<organism evidence="1">
    <name type="scientific">Arundo donax</name>
    <name type="common">Giant reed</name>
    <name type="synonym">Donax arundinaceus</name>
    <dbReference type="NCBI Taxonomy" id="35708"/>
    <lineage>
        <taxon>Eukaryota</taxon>
        <taxon>Viridiplantae</taxon>
        <taxon>Streptophyta</taxon>
        <taxon>Embryophyta</taxon>
        <taxon>Tracheophyta</taxon>
        <taxon>Spermatophyta</taxon>
        <taxon>Magnoliopsida</taxon>
        <taxon>Liliopsida</taxon>
        <taxon>Poales</taxon>
        <taxon>Poaceae</taxon>
        <taxon>PACMAD clade</taxon>
        <taxon>Arundinoideae</taxon>
        <taxon>Arundineae</taxon>
        <taxon>Arundo</taxon>
    </lineage>
</organism>
<dbReference type="EMBL" id="GBRH01165228">
    <property type="protein sequence ID" value="JAE32668.1"/>
    <property type="molecule type" value="Transcribed_RNA"/>
</dbReference>